<feature type="coiled-coil region" evidence="8">
    <location>
        <begin position="330"/>
        <end position="357"/>
    </location>
</feature>
<keyword evidence="7" id="KW-0998">Cell outer membrane</keyword>
<evidence type="ECO:0000313" key="10">
    <source>
        <dbReference type="Proteomes" id="UP001139125"/>
    </source>
</evidence>
<organism evidence="9 10">
    <name type="scientific">Gracilimonas sediminicola</name>
    <dbReference type="NCBI Taxonomy" id="2952158"/>
    <lineage>
        <taxon>Bacteria</taxon>
        <taxon>Pseudomonadati</taxon>
        <taxon>Balneolota</taxon>
        <taxon>Balneolia</taxon>
        <taxon>Balneolales</taxon>
        <taxon>Balneolaceae</taxon>
        <taxon>Gracilimonas</taxon>
    </lineage>
</organism>
<evidence type="ECO:0000256" key="5">
    <source>
        <dbReference type="ARBA" id="ARBA00022692"/>
    </source>
</evidence>
<keyword evidence="6" id="KW-0472">Membrane</keyword>
<dbReference type="InterPro" id="IPR003423">
    <property type="entry name" value="OMP_efflux"/>
</dbReference>
<protein>
    <submittedName>
        <fullName evidence="9">TolC family protein</fullName>
    </submittedName>
</protein>
<comment type="caution">
    <text evidence="9">The sequence shown here is derived from an EMBL/GenBank/DDBJ whole genome shotgun (WGS) entry which is preliminary data.</text>
</comment>
<evidence type="ECO:0000256" key="8">
    <source>
        <dbReference type="SAM" id="Coils"/>
    </source>
</evidence>
<name>A0A9X2RIN2_9BACT</name>
<keyword evidence="10" id="KW-1185">Reference proteome</keyword>
<evidence type="ECO:0000256" key="7">
    <source>
        <dbReference type="ARBA" id="ARBA00023237"/>
    </source>
</evidence>
<evidence type="ECO:0000256" key="6">
    <source>
        <dbReference type="ARBA" id="ARBA00023136"/>
    </source>
</evidence>
<keyword evidence="5" id="KW-0812">Transmembrane</keyword>
<dbReference type="RefSeq" id="WP_255135948.1">
    <property type="nucleotide sequence ID" value="NZ_JANDBC010000005.1"/>
</dbReference>
<sequence>MKEDHRIKNIEYPTLNGMGRKSSALFAKPLHALRLIALLGIIALPFTVQAQTIAEYQQQAAKNNPELKAEYQHYLSALEESPIVGALPDPEVAFAYFISPIETRLGPQKARISLTQMFPWFGSLSDKRSISEAQAKAQYEVFQETRNRLFYQTEKALIELYELDQSLEIANENLDILNSLVEISLSRYETDQASQVDVLRAQIEQEDLKTQIALLEDNRNVLIQKVNELLNAEEEQVIALPDTLIPEMSIESEPELLSQLVQQNPSINRLKYQEDSAREMKTLAVKDGKPSFGVGLDYIFTGERSDVPTLADNGKDAIMARASFKIPLFRKKYNAKVQQAELNIQSVQSQITNKENKLETDLSSSLRDYYDARRRFDLYDQKQIQRVNQALSILTQNYSTDSSNFEEILRMQRKLLGYQLSRIQALVDMQVSSAYIDYLTGKNNINLNK</sequence>
<dbReference type="Gene3D" id="1.20.1600.10">
    <property type="entry name" value="Outer membrane efflux proteins (OEP)"/>
    <property type="match status" value="1"/>
</dbReference>
<dbReference type="PANTHER" id="PTHR30026">
    <property type="entry name" value="OUTER MEMBRANE PROTEIN TOLC"/>
    <property type="match status" value="1"/>
</dbReference>
<evidence type="ECO:0000313" key="9">
    <source>
        <dbReference type="EMBL" id="MCP9293054.1"/>
    </source>
</evidence>
<comment type="subcellular location">
    <subcellularLocation>
        <location evidence="1">Cell outer membrane</location>
    </subcellularLocation>
</comment>
<dbReference type="Pfam" id="PF02321">
    <property type="entry name" value="OEP"/>
    <property type="match status" value="1"/>
</dbReference>
<dbReference type="EMBL" id="JANDBC010000005">
    <property type="protein sequence ID" value="MCP9293054.1"/>
    <property type="molecule type" value="Genomic_DNA"/>
</dbReference>
<proteinExistence type="inferred from homology"/>
<dbReference type="InterPro" id="IPR051906">
    <property type="entry name" value="TolC-like"/>
</dbReference>
<dbReference type="GO" id="GO:0015288">
    <property type="term" value="F:porin activity"/>
    <property type="evidence" value="ECO:0007669"/>
    <property type="project" value="TreeGrafter"/>
</dbReference>
<dbReference type="Proteomes" id="UP001139125">
    <property type="component" value="Unassembled WGS sequence"/>
</dbReference>
<dbReference type="PANTHER" id="PTHR30026:SF20">
    <property type="entry name" value="OUTER MEMBRANE PROTEIN TOLC"/>
    <property type="match status" value="1"/>
</dbReference>
<feature type="coiled-coil region" evidence="8">
    <location>
        <begin position="198"/>
        <end position="232"/>
    </location>
</feature>
<accession>A0A9X2RIN2</accession>
<keyword evidence="3" id="KW-0813">Transport</keyword>
<keyword evidence="4" id="KW-1134">Transmembrane beta strand</keyword>
<dbReference type="AlphaFoldDB" id="A0A9X2RIN2"/>
<evidence type="ECO:0000256" key="4">
    <source>
        <dbReference type="ARBA" id="ARBA00022452"/>
    </source>
</evidence>
<dbReference type="GO" id="GO:0009279">
    <property type="term" value="C:cell outer membrane"/>
    <property type="evidence" value="ECO:0007669"/>
    <property type="project" value="UniProtKB-SubCell"/>
</dbReference>
<comment type="similarity">
    <text evidence="2">Belongs to the outer membrane factor (OMF) (TC 1.B.17) family.</text>
</comment>
<keyword evidence="8" id="KW-0175">Coiled coil</keyword>
<gene>
    <name evidence="9" type="ORF">NM125_15795</name>
</gene>
<evidence type="ECO:0000256" key="3">
    <source>
        <dbReference type="ARBA" id="ARBA00022448"/>
    </source>
</evidence>
<reference evidence="9" key="1">
    <citation type="submission" date="2022-06" db="EMBL/GenBank/DDBJ databases">
        <title>Gracilimonas sp. CAU 1638 isolated from sea sediment.</title>
        <authorList>
            <person name="Kim W."/>
        </authorList>
    </citation>
    <scope>NUCLEOTIDE SEQUENCE</scope>
    <source>
        <strain evidence="9">CAU 1638</strain>
    </source>
</reference>
<dbReference type="SUPFAM" id="SSF56954">
    <property type="entry name" value="Outer membrane efflux proteins (OEP)"/>
    <property type="match status" value="1"/>
</dbReference>
<evidence type="ECO:0000256" key="1">
    <source>
        <dbReference type="ARBA" id="ARBA00004442"/>
    </source>
</evidence>
<dbReference type="GO" id="GO:0015562">
    <property type="term" value="F:efflux transmembrane transporter activity"/>
    <property type="evidence" value="ECO:0007669"/>
    <property type="project" value="InterPro"/>
</dbReference>
<dbReference type="GO" id="GO:1990281">
    <property type="term" value="C:efflux pump complex"/>
    <property type="evidence" value="ECO:0007669"/>
    <property type="project" value="TreeGrafter"/>
</dbReference>
<evidence type="ECO:0000256" key="2">
    <source>
        <dbReference type="ARBA" id="ARBA00007613"/>
    </source>
</evidence>